<gene>
    <name evidence="3" type="ORF">VR7878_01539</name>
</gene>
<proteinExistence type="predicted"/>
<name>A0A1R4LHL1_VIBR1</name>
<keyword evidence="4" id="KW-1185">Reference proteome</keyword>
<evidence type="ECO:0000256" key="1">
    <source>
        <dbReference type="SAM" id="Coils"/>
    </source>
</evidence>
<evidence type="ECO:0000313" key="3">
    <source>
        <dbReference type="EMBL" id="SJN55995.1"/>
    </source>
</evidence>
<feature type="coiled-coil region" evidence="1">
    <location>
        <begin position="420"/>
        <end position="447"/>
    </location>
</feature>
<protein>
    <submittedName>
        <fullName evidence="3">Uncharacterized protein</fullName>
    </submittedName>
</protein>
<dbReference type="EMBL" id="FULE01000021">
    <property type="protein sequence ID" value="SJN55995.1"/>
    <property type="molecule type" value="Genomic_DNA"/>
</dbReference>
<keyword evidence="2" id="KW-0472">Membrane</keyword>
<feature type="transmembrane region" description="Helical" evidence="2">
    <location>
        <begin position="386"/>
        <end position="404"/>
    </location>
</feature>
<keyword evidence="2" id="KW-1133">Transmembrane helix</keyword>
<dbReference type="OrthoDB" id="1431451at2"/>
<dbReference type="RefSeq" id="WP_077334978.1">
    <property type="nucleotide sequence ID" value="NZ_FULE01000021.1"/>
</dbReference>
<keyword evidence="1" id="KW-0175">Coiled coil</keyword>
<dbReference type="AlphaFoldDB" id="A0A1R4LHL1"/>
<sequence length="486" mass="55507">MESKNILEANDGLEESLNTLIEDIEVVINSDDKKNINDIEKFRMWLEVVKTFFQNGNSNFIIPSELTDWINNISKAKTDIAFLLRTPNNASQRNNINTHRIDFVNQVTALFKSVSLNMAAQGLSIECLNVSEQRLASQEYEKISDIAHKASESLSEIQKLIQQTQANYEKTCEDRDAIEKVRILLIDGNSDDLSTKDKVENLLTDSTKKSELITEAYSEVCLGNDGEPSIFNRLKDHEKKSDEILEKTENNLTSQEKILKDLRNFYVKIYGENVDDNITGGLDSDINDYIKKLDSFEKEQKNKYNTLNNQIESLIPGATNTGLASAYRELKEECNRPVMIFTILFFISIVILCFLASIFVVDKVDWSPLSITFVHTTTWTEMATTWLKRLPLILPILWLTVFVSKRRSEYQRLRFEYSHKESLAKSYNSYKQQIEELGEDNSELLKTLLEQTIIAIAFNASTTLDKKHSDGTIAEKIASKTLRGAS</sequence>
<organism evidence="3 4">
    <name type="scientific">Vibrio ruber (strain DSM 16370 / JCM 11486 / BCRC 17186 / CECT 7878 / LMG 23124 / VR1)</name>
    <dbReference type="NCBI Taxonomy" id="1123498"/>
    <lineage>
        <taxon>Bacteria</taxon>
        <taxon>Pseudomonadati</taxon>
        <taxon>Pseudomonadota</taxon>
        <taxon>Gammaproteobacteria</taxon>
        <taxon>Vibrionales</taxon>
        <taxon>Vibrionaceae</taxon>
        <taxon>Vibrio</taxon>
    </lineage>
</organism>
<dbReference type="STRING" id="1123498.VR7878_01539"/>
<dbReference type="Proteomes" id="UP000188276">
    <property type="component" value="Unassembled WGS sequence"/>
</dbReference>
<feature type="transmembrane region" description="Helical" evidence="2">
    <location>
        <begin position="338"/>
        <end position="361"/>
    </location>
</feature>
<reference evidence="4" key="1">
    <citation type="submission" date="2017-02" db="EMBL/GenBank/DDBJ databases">
        <authorList>
            <person name="Rodrigo-Torres L."/>
            <person name="Arahal R.D."/>
            <person name="Lucena T."/>
        </authorList>
    </citation>
    <scope>NUCLEOTIDE SEQUENCE [LARGE SCALE GENOMIC DNA]</scope>
    <source>
        <strain evidence="4">CECT 7878</strain>
    </source>
</reference>
<accession>A0A1R4LHL1</accession>
<keyword evidence="2" id="KW-0812">Transmembrane</keyword>
<evidence type="ECO:0000256" key="2">
    <source>
        <dbReference type="SAM" id="Phobius"/>
    </source>
</evidence>
<evidence type="ECO:0000313" key="4">
    <source>
        <dbReference type="Proteomes" id="UP000188276"/>
    </source>
</evidence>